<dbReference type="InterPro" id="IPR036322">
    <property type="entry name" value="WD40_repeat_dom_sf"/>
</dbReference>
<keyword evidence="9" id="KW-1185">Reference proteome</keyword>
<organism evidence="8 9">
    <name type="scientific">Fistulifera solaris</name>
    <name type="common">Oleaginous diatom</name>
    <dbReference type="NCBI Taxonomy" id="1519565"/>
    <lineage>
        <taxon>Eukaryota</taxon>
        <taxon>Sar</taxon>
        <taxon>Stramenopiles</taxon>
        <taxon>Ochrophyta</taxon>
        <taxon>Bacillariophyta</taxon>
        <taxon>Bacillariophyceae</taxon>
        <taxon>Bacillariophycidae</taxon>
        <taxon>Naviculales</taxon>
        <taxon>Naviculaceae</taxon>
        <taxon>Fistulifera</taxon>
    </lineage>
</organism>
<evidence type="ECO:0000256" key="7">
    <source>
        <dbReference type="PROSITE-ProRule" id="PRU00221"/>
    </source>
</evidence>
<comment type="similarity">
    <text evidence="6">Belongs to the WD repeat WDR6 family.</text>
</comment>
<feature type="repeat" description="WD" evidence="7">
    <location>
        <begin position="203"/>
        <end position="228"/>
    </location>
</feature>
<comment type="caution">
    <text evidence="8">The sequence shown here is derived from an EMBL/GenBank/DDBJ whole genome shotgun (WGS) entry which is preliminary data.</text>
</comment>
<accession>A0A1Z5KTP1</accession>
<evidence type="ECO:0000256" key="5">
    <source>
        <dbReference type="ARBA" id="ARBA00022737"/>
    </source>
</evidence>
<dbReference type="AlphaFoldDB" id="A0A1Z5KTP1"/>
<name>A0A1Z5KTP1_FISSO</name>
<dbReference type="PROSITE" id="PS50082">
    <property type="entry name" value="WD_REPEATS_2"/>
    <property type="match status" value="2"/>
</dbReference>
<dbReference type="EMBL" id="BDSP01000291">
    <property type="protein sequence ID" value="GAX29512.1"/>
    <property type="molecule type" value="Genomic_DNA"/>
</dbReference>
<keyword evidence="2" id="KW-0963">Cytoplasm</keyword>
<evidence type="ECO:0000256" key="3">
    <source>
        <dbReference type="ARBA" id="ARBA00022574"/>
    </source>
</evidence>
<keyword evidence="3 7" id="KW-0853">WD repeat</keyword>
<evidence type="ECO:0000313" key="8">
    <source>
        <dbReference type="EMBL" id="GAX29512.1"/>
    </source>
</evidence>
<dbReference type="InterPro" id="IPR015943">
    <property type="entry name" value="WD40/YVTN_repeat-like_dom_sf"/>
</dbReference>
<dbReference type="PANTHER" id="PTHR14344">
    <property type="entry name" value="WD REPEAT PROTEIN"/>
    <property type="match status" value="1"/>
</dbReference>
<feature type="repeat" description="WD" evidence="7">
    <location>
        <begin position="241"/>
        <end position="280"/>
    </location>
</feature>
<sequence length="1051" mass="116052">MKRLGVYGAPVSAVALEAPDHCLWGQGSFLHRNYPTDKGEVVLLFPGNIHGIYSADPVSVAFGGRYLTFLRSLRNVTQPMQVLSIELPKEGGNHLLNNNYLTLPDWIWDCQCNNDDESHASMTVTIALAHGSVQLWRLQLGPGTKSVQLQQIHTITCQPPSLVQALRISHKQVAMAQDGAILVWSLDHPTRVSTIKVPIAGTMHALRFDDSGERLASVSNDRSVRLWEYHPNEMWQERWTVWGHTARVWDVAFVQQYVVSTGGDNTTRLWSAENGTALHLWYTQRCMRSLDTYDTWIAAGGEDGTVVTYNVDAFRRPVLDYAAHLESQKISSRPNSNVCRFTVPDDRPVNSIQSSGENGEKTSEAMTKSAVDSMAKKGIKQKKTKVSKQVLVGAEFCTLKSQLSMLVTTREGSLFVLDLRTGTWLRHADWETSQNAKDGCCMKTHPDLPIVAIGATNGLIAIVQIDNLFGTLATKTTLDDASNYRAVQALEWINSNILVTYHIHTVIIWTFNHLSSAEISPDSYHCLILEAHTKGMVVCGAFNKERNLFAAGDTRGNLILFGLEQRLKIPAKEPLHPVSCLPYCHRKEHIKALVWMNQNIILSVGNDGCIAETLVTIDCKLEPLVSVPCGQLTAITHIFQQTRRDPRTTALDVKHMRESCRFEEICVGGYLGNRFSLLDASSGFELANVDTGGRQRPLQIHLPSGLCQTSLTAVRENRPDGKIDIVVATCGVHKEDTRGYSRDLGTIISSVHGIPLHNESIFGLCIFPVNASCQQVAVISASEDCYITASIFQDEKLIAVKRLPPMIGGVRAVCSSSSAEGRHLLACGGGQLEIMFYIFDDNHHKDSLFPLLSFIGCGVPSEKQLIDQRINAMRAVFLTGTAFQSRHLVVTGDSDGACCMYFVAETKSRRTMGYTFFRSERPILSVDIWKDGDAIFIIAGTTNGFLYVFEACEQLLRDVEKDGTHLRPILTYRGHSMGTNAIAARMTPLNNIRTLRIASVGDDQAICCCDINVKGSLSQAAIVSHIMKPEASLSALKGVEWTSDHTLVTVG</sequence>
<evidence type="ECO:0000256" key="4">
    <source>
        <dbReference type="ARBA" id="ARBA00022694"/>
    </source>
</evidence>
<dbReference type="GO" id="GO:0005737">
    <property type="term" value="C:cytoplasm"/>
    <property type="evidence" value="ECO:0007669"/>
    <property type="project" value="UniProtKB-SubCell"/>
</dbReference>
<dbReference type="SMART" id="SM00320">
    <property type="entry name" value="WD40"/>
    <property type="match status" value="7"/>
</dbReference>
<dbReference type="Gene3D" id="2.130.10.10">
    <property type="entry name" value="YVTN repeat-like/Quinoprotein amine dehydrogenase"/>
    <property type="match status" value="3"/>
</dbReference>
<dbReference type="InterPro" id="IPR001680">
    <property type="entry name" value="WD40_rpt"/>
</dbReference>
<evidence type="ECO:0000256" key="2">
    <source>
        <dbReference type="ARBA" id="ARBA00022490"/>
    </source>
</evidence>
<dbReference type="OrthoDB" id="46903at2759"/>
<dbReference type="PANTHER" id="PTHR14344:SF3">
    <property type="entry name" value="WD REPEAT-CONTAINING PROTEIN 6"/>
    <property type="match status" value="1"/>
</dbReference>
<keyword evidence="5" id="KW-0677">Repeat</keyword>
<evidence type="ECO:0000256" key="1">
    <source>
        <dbReference type="ARBA" id="ARBA00004496"/>
    </source>
</evidence>
<dbReference type="GO" id="GO:0030488">
    <property type="term" value="P:tRNA methylation"/>
    <property type="evidence" value="ECO:0007669"/>
    <property type="project" value="TreeGrafter"/>
</dbReference>
<proteinExistence type="inferred from homology"/>
<dbReference type="Pfam" id="PF00400">
    <property type="entry name" value="WD40"/>
    <property type="match status" value="2"/>
</dbReference>
<dbReference type="InParanoid" id="A0A1Z5KTP1"/>
<keyword evidence="4" id="KW-0819">tRNA processing</keyword>
<dbReference type="Proteomes" id="UP000198406">
    <property type="component" value="Unassembled WGS sequence"/>
</dbReference>
<dbReference type="InterPro" id="IPR051973">
    <property type="entry name" value="tRNA_Anticodon_Mtase-Reg"/>
</dbReference>
<dbReference type="SUPFAM" id="SSF50978">
    <property type="entry name" value="WD40 repeat-like"/>
    <property type="match status" value="3"/>
</dbReference>
<evidence type="ECO:0000313" key="9">
    <source>
        <dbReference type="Proteomes" id="UP000198406"/>
    </source>
</evidence>
<comment type="subcellular location">
    <subcellularLocation>
        <location evidence="1">Cytoplasm</location>
    </subcellularLocation>
</comment>
<reference evidence="8 9" key="1">
    <citation type="journal article" date="2015" name="Plant Cell">
        <title>Oil accumulation by the oleaginous diatom Fistulifera solaris as revealed by the genome and transcriptome.</title>
        <authorList>
            <person name="Tanaka T."/>
            <person name="Maeda Y."/>
            <person name="Veluchamy A."/>
            <person name="Tanaka M."/>
            <person name="Abida H."/>
            <person name="Marechal E."/>
            <person name="Bowler C."/>
            <person name="Muto M."/>
            <person name="Sunaga Y."/>
            <person name="Tanaka M."/>
            <person name="Yoshino T."/>
            <person name="Taniguchi T."/>
            <person name="Fukuda Y."/>
            <person name="Nemoto M."/>
            <person name="Matsumoto M."/>
            <person name="Wong P.S."/>
            <person name="Aburatani S."/>
            <person name="Fujibuchi W."/>
        </authorList>
    </citation>
    <scope>NUCLEOTIDE SEQUENCE [LARGE SCALE GENOMIC DNA]</scope>
    <source>
        <strain evidence="8 9">JPCC DA0580</strain>
    </source>
</reference>
<evidence type="ECO:0000256" key="6">
    <source>
        <dbReference type="ARBA" id="ARBA00038255"/>
    </source>
</evidence>
<protein>
    <submittedName>
        <fullName evidence="8">Uncharacterized protein</fullName>
    </submittedName>
</protein>
<gene>
    <name evidence="8" type="ORF">FisN_36Hh006</name>
</gene>